<evidence type="ECO:0000313" key="2">
    <source>
        <dbReference type="Proteomes" id="UP000590511"/>
    </source>
</evidence>
<sequence>MLERLAASSSQSDRLIGSVSLSNQFAARVM</sequence>
<evidence type="ECO:0000313" key="1">
    <source>
        <dbReference type="EMBL" id="MBB4751514.1"/>
    </source>
</evidence>
<dbReference type="Proteomes" id="UP000590511">
    <property type="component" value="Unassembled WGS sequence"/>
</dbReference>
<protein>
    <submittedName>
        <fullName evidence="1">Uncharacterized protein</fullName>
    </submittedName>
</protein>
<reference evidence="1 2" key="1">
    <citation type="submission" date="2020-08" db="EMBL/GenBank/DDBJ databases">
        <title>Sequencing the genomes of 1000 actinobacteria strains.</title>
        <authorList>
            <person name="Klenk H.-P."/>
        </authorList>
    </citation>
    <scope>NUCLEOTIDE SEQUENCE [LARGE SCALE GENOMIC DNA]</scope>
    <source>
        <strain evidence="1 2">DSM 43150</strain>
    </source>
</reference>
<gene>
    <name evidence="1" type="ORF">BJ964_005675</name>
</gene>
<proteinExistence type="predicted"/>
<name>A0A7W7HJ70_9ACTN</name>
<accession>A0A7W7HJ70</accession>
<comment type="caution">
    <text evidence="1">The sequence shown here is derived from an EMBL/GenBank/DDBJ whole genome shotgun (WGS) entry which is preliminary data.</text>
</comment>
<dbReference type="EMBL" id="JACHNC010000001">
    <property type="protein sequence ID" value="MBB4751514.1"/>
    <property type="molecule type" value="Genomic_DNA"/>
</dbReference>
<organism evidence="1 2">
    <name type="scientific">Actinoplanes lobatus</name>
    <dbReference type="NCBI Taxonomy" id="113568"/>
    <lineage>
        <taxon>Bacteria</taxon>
        <taxon>Bacillati</taxon>
        <taxon>Actinomycetota</taxon>
        <taxon>Actinomycetes</taxon>
        <taxon>Micromonosporales</taxon>
        <taxon>Micromonosporaceae</taxon>
        <taxon>Actinoplanes</taxon>
    </lineage>
</organism>
<dbReference type="AlphaFoldDB" id="A0A7W7HJ70"/>